<dbReference type="GO" id="GO:0016616">
    <property type="term" value="F:oxidoreductase activity, acting on the CH-OH group of donors, NAD or NADP as acceptor"/>
    <property type="evidence" value="ECO:0007669"/>
    <property type="project" value="TreeGrafter"/>
</dbReference>
<accession>A0A367GTR9</accession>
<dbReference type="Gene3D" id="3.40.50.720">
    <property type="entry name" value="NAD(P)-binding Rossmann-like Domain"/>
    <property type="match status" value="1"/>
</dbReference>
<dbReference type="PANTHER" id="PTHR42760">
    <property type="entry name" value="SHORT-CHAIN DEHYDROGENASES/REDUCTASES FAMILY MEMBER"/>
    <property type="match status" value="1"/>
</dbReference>
<dbReference type="OrthoDB" id="9788235at2"/>
<name>A0A367GTR9_9SPHI</name>
<dbReference type="GO" id="GO:0048038">
    <property type="term" value="F:quinone binding"/>
    <property type="evidence" value="ECO:0007669"/>
    <property type="project" value="TreeGrafter"/>
</dbReference>
<dbReference type="InterPro" id="IPR002347">
    <property type="entry name" value="SDR_fam"/>
</dbReference>
<dbReference type="RefSeq" id="WP_114004263.1">
    <property type="nucleotide sequence ID" value="NZ_QGDC01000002.1"/>
</dbReference>
<reference evidence="3 4" key="1">
    <citation type="submission" date="2018-05" db="EMBL/GenBank/DDBJ databases">
        <title>Mucilaginibacter hurinus sp. nov., isolated from briquette warehouse soil.</title>
        <authorList>
            <person name="Choi L."/>
        </authorList>
    </citation>
    <scope>NUCLEOTIDE SEQUENCE [LARGE SCALE GENOMIC DNA]</scope>
    <source>
        <strain evidence="3 4">ZR32</strain>
    </source>
</reference>
<dbReference type="CDD" id="cd05233">
    <property type="entry name" value="SDR_c"/>
    <property type="match status" value="1"/>
</dbReference>
<evidence type="ECO:0000256" key="2">
    <source>
        <dbReference type="ARBA" id="ARBA00023002"/>
    </source>
</evidence>
<evidence type="ECO:0000313" key="3">
    <source>
        <dbReference type="EMBL" id="RCH56226.1"/>
    </source>
</evidence>
<sequence length="256" mass="27125">MSTKKFEGQVAIVTGAGKGIGYEVAKQLAQHGANVVMNDRNPDLLKEASDRINALGGGTTVPVAGDAGSIDLIQSLVDEAVNRFGKVTIAIASAGITLFGDFLAYEQEPFQQVMSVNLQGSFFLAQRAAREMVKQKSGGSILFMSSVTGHQAHKDLAAYGMTKAGLELLAKNLVIELSQHKITVNTVAPGATLTERTLEDEDYKSTWARITPMGRAGNVQDVANAVLFLVSPESCHITGQNLIVDGGWSAVSVSPY</sequence>
<dbReference type="PRINTS" id="PR00081">
    <property type="entry name" value="GDHRDH"/>
</dbReference>
<comment type="caution">
    <text evidence="3">The sequence shown here is derived from an EMBL/GenBank/DDBJ whole genome shotgun (WGS) entry which is preliminary data.</text>
</comment>
<evidence type="ECO:0000256" key="1">
    <source>
        <dbReference type="ARBA" id="ARBA00006484"/>
    </source>
</evidence>
<comment type="similarity">
    <text evidence="1">Belongs to the short-chain dehydrogenases/reductases (SDR) family.</text>
</comment>
<proteinExistence type="inferred from homology"/>
<dbReference type="PANTHER" id="PTHR42760:SF133">
    <property type="entry name" value="3-OXOACYL-[ACYL-CARRIER-PROTEIN] REDUCTASE"/>
    <property type="match status" value="1"/>
</dbReference>
<gene>
    <name evidence="3" type="ORF">DJ568_05695</name>
</gene>
<dbReference type="EMBL" id="QGDC01000002">
    <property type="protein sequence ID" value="RCH56226.1"/>
    <property type="molecule type" value="Genomic_DNA"/>
</dbReference>
<evidence type="ECO:0000313" key="4">
    <source>
        <dbReference type="Proteomes" id="UP000253209"/>
    </source>
</evidence>
<dbReference type="Proteomes" id="UP000253209">
    <property type="component" value="Unassembled WGS sequence"/>
</dbReference>
<dbReference type="AlphaFoldDB" id="A0A367GTR9"/>
<organism evidence="3 4">
    <name type="scientific">Mucilaginibacter hurinus</name>
    <dbReference type="NCBI Taxonomy" id="2201324"/>
    <lineage>
        <taxon>Bacteria</taxon>
        <taxon>Pseudomonadati</taxon>
        <taxon>Bacteroidota</taxon>
        <taxon>Sphingobacteriia</taxon>
        <taxon>Sphingobacteriales</taxon>
        <taxon>Sphingobacteriaceae</taxon>
        <taxon>Mucilaginibacter</taxon>
    </lineage>
</organism>
<dbReference type="InterPro" id="IPR036291">
    <property type="entry name" value="NAD(P)-bd_dom_sf"/>
</dbReference>
<keyword evidence="4" id="KW-1185">Reference proteome</keyword>
<keyword evidence="2" id="KW-0560">Oxidoreductase</keyword>
<dbReference type="FunFam" id="3.40.50.720:FF:000084">
    <property type="entry name" value="Short-chain dehydrogenase reductase"/>
    <property type="match status" value="1"/>
</dbReference>
<protein>
    <submittedName>
        <fullName evidence="3">Short-chain dehydrogenase</fullName>
    </submittedName>
</protein>
<dbReference type="Pfam" id="PF13561">
    <property type="entry name" value="adh_short_C2"/>
    <property type="match status" value="1"/>
</dbReference>
<dbReference type="GO" id="GO:0006633">
    <property type="term" value="P:fatty acid biosynthetic process"/>
    <property type="evidence" value="ECO:0007669"/>
    <property type="project" value="TreeGrafter"/>
</dbReference>
<dbReference type="SUPFAM" id="SSF51735">
    <property type="entry name" value="NAD(P)-binding Rossmann-fold domains"/>
    <property type="match status" value="1"/>
</dbReference>